<protein>
    <submittedName>
        <fullName evidence="2">Conserved hypothetical lipoprotein</fullName>
    </submittedName>
</protein>
<accession>D7DJB8</accession>
<dbReference type="EMBL" id="CP002056">
    <property type="protein sequence ID" value="ADI30153.1"/>
    <property type="molecule type" value="Genomic_DNA"/>
</dbReference>
<dbReference type="STRING" id="666681.M301_1776"/>
<sequence length="84" mass="8867">MRETYAPDGRKAYSLNCSGTARGWDKCYSAAGELCKDAGYDILDRSSEDASLSSVSGNANKTSASVGSSSVKTNERSMVIACKK</sequence>
<evidence type="ECO:0000256" key="1">
    <source>
        <dbReference type="SAM" id="MobiDB-lite"/>
    </source>
</evidence>
<keyword evidence="2" id="KW-0449">Lipoprotein</keyword>
<dbReference type="KEGG" id="meh:M301_1776"/>
<dbReference type="HOGENOM" id="CLU_151156_1_0_4"/>
<dbReference type="Proteomes" id="UP000000383">
    <property type="component" value="Chromosome"/>
</dbReference>
<evidence type="ECO:0000313" key="2">
    <source>
        <dbReference type="EMBL" id="ADI30153.1"/>
    </source>
</evidence>
<proteinExistence type="predicted"/>
<organism evidence="2 3">
    <name type="scientific">Methylotenera versatilis (strain 301)</name>
    <dbReference type="NCBI Taxonomy" id="666681"/>
    <lineage>
        <taxon>Bacteria</taxon>
        <taxon>Pseudomonadati</taxon>
        <taxon>Pseudomonadota</taxon>
        <taxon>Betaproteobacteria</taxon>
        <taxon>Nitrosomonadales</taxon>
        <taxon>Methylophilaceae</taxon>
        <taxon>Methylotenera</taxon>
    </lineage>
</organism>
<reference evidence="2 3" key="2">
    <citation type="journal article" date="2011" name="J. Bacteriol.">
        <title>Genomes of three methylotrophs from a single niche uncover genetic and metabolic divergence of Methylophilaceae.</title>
        <authorList>
            <person name="Lapidus A."/>
            <person name="Clum A."/>
            <person name="Labutti K."/>
            <person name="Kaluzhnaya M.G."/>
            <person name="Lim S."/>
            <person name="Beck D.A."/>
            <person name="Glavina Del Rio T."/>
            <person name="Nolan M."/>
            <person name="Mavromatis K."/>
            <person name="Huntemann M."/>
            <person name="Lucas S."/>
            <person name="Lidstrom M.E."/>
            <person name="Ivanova N."/>
            <person name="Chistoserdova L."/>
        </authorList>
    </citation>
    <scope>NUCLEOTIDE SEQUENCE [LARGE SCALE GENOMIC DNA]</scope>
    <source>
        <strain evidence="2 3">301</strain>
    </source>
</reference>
<keyword evidence="3" id="KW-1185">Reference proteome</keyword>
<reference evidence="3" key="1">
    <citation type="submission" date="2010-05" db="EMBL/GenBank/DDBJ databases">
        <title>Complete sequence of Methylotenera sp. 301.</title>
        <authorList>
            <person name="Lucas S."/>
            <person name="Copeland A."/>
            <person name="Lapidus A."/>
            <person name="Cheng J.-F."/>
            <person name="Bruce D."/>
            <person name="Goodwin L."/>
            <person name="Pitluck S."/>
            <person name="Clum A."/>
            <person name="Land M."/>
            <person name="Hauser L."/>
            <person name="Kyrpides N."/>
            <person name="Ivanova N."/>
            <person name="Chistoservova L."/>
            <person name="Kalyuzhnaya M."/>
            <person name="Woyke T."/>
        </authorList>
    </citation>
    <scope>NUCLEOTIDE SEQUENCE [LARGE SCALE GENOMIC DNA]</scope>
    <source>
        <strain evidence="3">301</strain>
    </source>
</reference>
<feature type="region of interest" description="Disordered" evidence="1">
    <location>
        <begin position="50"/>
        <end position="70"/>
    </location>
</feature>
<evidence type="ECO:0000313" key="3">
    <source>
        <dbReference type="Proteomes" id="UP000000383"/>
    </source>
</evidence>
<name>D7DJB8_METV0</name>
<dbReference type="AlphaFoldDB" id="D7DJB8"/>
<gene>
    <name evidence="2" type="ordered locus">M301_1776</name>
</gene>